<accession>A0ABP7AWU7</accession>
<dbReference type="EMBL" id="BAABBE010000007">
    <property type="protein sequence ID" value="GAA3641826.1"/>
    <property type="molecule type" value="Genomic_DNA"/>
</dbReference>
<keyword evidence="3" id="KW-1185">Reference proteome</keyword>
<comment type="caution">
    <text evidence="2">The sequence shown here is derived from an EMBL/GenBank/DDBJ whole genome shotgun (WGS) entry which is preliminary data.</text>
</comment>
<evidence type="ECO:0000313" key="3">
    <source>
        <dbReference type="Proteomes" id="UP001500711"/>
    </source>
</evidence>
<feature type="domain" description="Amine oxidase" evidence="1">
    <location>
        <begin position="19"/>
        <end position="406"/>
    </location>
</feature>
<dbReference type="InterPro" id="IPR002937">
    <property type="entry name" value="Amino_oxidase"/>
</dbReference>
<dbReference type="Gene3D" id="3.50.50.60">
    <property type="entry name" value="FAD/NAD(P)-binding domain"/>
    <property type="match status" value="1"/>
</dbReference>
<proteinExistence type="predicted"/>
<dbReference type="Pfam" id="PF01593">
    <property type="entry name" value="Amino_oxidase"/>
    <property type="match status" value="1"/>
</dbReference>
<reference evidence="3" key="1">
    <citation type="journal article" date="2019" name="Int. J. Syst. Evol. Microbiol.">
        <title>The Global Catalogue of Microorganisms (GCM) 10K type strain sequencing project: providing services to taxonomists for standard genome sequencing and annotation.</title>
        <authorList>
            <consortium name="The Broad Institute Genomics Platform"/>
            <consortium name="The Broad Institute Genome Sequencing Center for Infectious Disease"/>
            <person name="Wu L."/>
            <person name="Ma J."/>
        </authorList>
    </citation>
    <scope>NUCLEOTIDE SEQUENCE [LARGE SCALE GENOMIC DNA]</scope>
    <source>
        <strain evidence="3">JCM 17494</strain>
    </source>
</reference>
<dbReference type="InterPro" id="IPR036188">
    <property type="entry name" value="FAD/NAD-bd_sf"/>
</dbReference>
<evidence type="ECO:0000259" key="1">
    <source>
        <dbReference type="Pfam" id="PF01593"/>
    </source>
</evidence>
<sequence>MCGGVSLEEAVIVVVGAGLAGLSAALELVAAGAEVTVLEAGDEVGGRVRTDVVDGVRFDRGFQILLPAYPELERLALEPFPLRYLRPGVFVHDNGRHDLLADPRSGPSAWDGLLRQHVLSARDLAALSGFSARDAFGPVRPLLAAPDRPTRDELRRLGVTESAVDAVFRPFLAGVFLEPRGRTSSRFFHLVWRSFARGGAAVPALGMGELPKAMAERLPAGTVQLETAVRAVHDTGVDLEDGGRIAADAVVVATDGTTAARLLPGLAEPRWNGVTTWYFRPTRSPLRDGCLVVDAGGGPVVNTAVMSEVSRPYSPHAPLVQASVLGDASEQDVRAHLNRLYGTDTSRWEVLRHYEIPRALPAMDAPHRLRQSVRAGERRYVCGDHRDTSSIQGALYSGRRAARAVLGTHG</sequence>
<name>A0ABP7AWU7_9PSEU</name>
<organism evidence="2 3">
    <name type="scientific">Lentzea roselyniae</name>
    <dbReference type="NCBI Taxonomy" id="531940"/>
    <lineage>
        <taxon>Bacteria</taxon>
        <taxon>Bacillati</taxon>
        <taxon>Actinomycetota</taxon>
        <taxon>Actinomycetes</taxon>
        <taxon>Pseudonocardiales</taxon>
        <taxon>Pseudonocardiaceae</taxon>
        <taxon>Lentzea</taxon>
    </lineage>
</organism>
<dbReference type="PANTHER" id="PTHR42841">
    <property type="entry name" value="AMINE OXIDASE"/>
    <property type="match status" value="1"/>
</dbReference>
<evidence type="ECO:0000313" key="2">
    <source>
        <dbReference type="EMBL" id="GAA3641826.1"/>
    </source>
</evidence>
<gene>
    <name evidence="2" type="ORF">GCM10022267_30300</name>
</gene>
<dbReference type="Proteomes" id="UP001500711">
    <property type="component" value="Unassembled WGS sequence"/>
</dbReference>
<protein>
    <submittedName>
        <fullName evidence="2">NAD(P)/FAD-dependent oxidoreductase</fullName>
    </submittedName>
</protein>
<dbReference type="SUPFAM" id="SSF51905">
    <property type="entry name" value="FAD/NAD(P)-binding domain"/>
    <property type="match status" value="1"/>
</dbReference>